<dbReference type="InterPro" id="IPR014043">
    <property type="entry name" value="Acyl_transferase_dom"/>
</dbReference>
<dbReference type="PANTHER" id="PTHR43074:SF1">
    <property type="entry name" value="BETA-KETOACYL SYNTHASE FAMILY PROTEIN-RELATED"/>
    <property type="match status" value="1"/>
</dbReference>
<evidence type="ECO:0000256" key="1">
    <source>
        <dbReference type="ARBA" id="ARBA00023239"/>
    </source>
</evidence>
<dbReference type="InterPro" id="IPR014030">
    <property type="entry name" value="Ketoacyl_synth_N"/>
</dbReference>
<evidence type="ECO:0000313" key="3">
    <source>
        <dbReference type="EMBL" id="SMF04020.1"/>
    </source>
</evidence>
<dbReference type="EMBL" id="FWZX01000003">
    <property type="protein sequence ID" value="SMF04020.1"/>
    <property type="molecule type" value="Genomic_DNA"/>
</dbReference>
<feature type="domain" description="Ketosynthase family 3 (KS3)" evidence="2">
    <location>
        <begin position="471"/>
        <end position="905"/>
    </location>
</feature>
<dbReference type="Gene3D" id="3.30.70.250">
    <property type="entry name" value="Malonyl-CoA ACP transacylase, ACP-binding"/>
    <property type="match status" value="1"/>
</dbReference>
<dbReference type="SUPFAM" id="SSF52151">
    <property type="entry name" value="FabD/lysophospholipase-like"/>
    <property type="match status" value="1"/>
</dbReference>
<gene>
    <name evidence="3" type="ORF">SAMN05428998_103177</name>
</gene>
<dbReference type="InterPro" id="IPR016039">
    <property type="entry name" value="Thiolase-like"/>
</dbReference>
<accession>A0A1Y6BHN6</accession>
<dbReference type="Proteomes" id="UP000192917">
    <property type="component" value="Unassembled WGS sequence"/>
</dbReference>
<dbReference type="Pfam" id="PF00698">
    <property type="entry name" value="Acyl_transf_1"/>
    <property type="match status" value="1"/>
</dbReference>
<dbReference type="Pfam" id="PF00109">
    <property type="entry name" value="ketoacyl-synt"/>
    <property type="match status" value="2"/>
</dbReference>
<dbReference type="CDD" id="cd00833">
    <property type="entry name" value="PKS"/>
    <property type="match status" value="1"/>
</dbReference>
<evidence type="ECO:0000259" key="2">
    <source>
        <dbReference type="PROSITE" id="PS52004"/>
    </source>
</evidence>
<name>A0A1Y6BHN6_9PROT</name>
<dbReference type="SUPFAM" id="SSF53901">
    <property type="entry name" value="Thiolase-like"/>
    <property type="match status" value="2"/>
</dbReference>
<dbReference type="PROSITE" id="PS52004">
    <property type="entry name" value="KS3_2"/>
    <property type="match status" value="2"/>
</dbReference>
<dbReference type="GO" id="GO:0016829">
    <property type="term" value="F:lyase activity"/>
    <property type="evidence" value="ECO:0007669"/>
    <property type="project" value="UniProtKB-KW"/>
</dbReference>
<protein>
    <submittedName>
        <fullName evidence="3">PfaB family protein</fullName>
    </submittedName>
</protein>
<dbReference type="Gene3D" id="3.40.366.10">
    <property type="entry name" value="Malonyl-Coenzyme A Acyl Carrier Protein, domain 2"/>
    <property type="match status" value="1"/>
</dbReference>
<dbReference type="SMART" id="SM00825">
    <property type="entry name" value="PKS_KS"/>
    <property type="match status" value="1"/>
</dbReference>
<dbReference type="RefSeq" id="WP_085121616.1">
    <property type="nucleotide sequence ID" value="NZ_FWZX01000003.1"/>
</dbReference>
<dbReference type="InterPro" id="IPR020841">
    <property type="entry name" value="PKS_Beta-ketoAc_synthase_dom"/>
</dbReference>
<sequence>MRREPLAIVGLSALLPGAADAEAFWQRLLEGWDALAPASREDFGLDPAAIYSPERGVPDRLCNLQGAWLRRQTDCTGYGVPAAELERHGRLTRWPLHLADAALREAEAGGPLDRGRCGLLLGAYSWGTTERSTQLFRGLYDPLIEPALGRSLGRPGFAFAGTGEATAPENGLVAGYVPGLLCRALGLGGPRYALDAACATSLYALKLAALHLWSGQADAMVVTAASTVDALYASLGFAALHALPPGGERSRPLDSRSDGLSLGQGGVGFVVRRLSDARAEGQPVRAVIRGIGLASDGRGQHIITPNAKGQRLACARAYAEAGLSPAAIDYVECHATGTRLGDRSELNVLAEVFGAAGEGSVPPLGAVKSNLGHLLTAAGGVGALKTLLAMERGTIPPTVAVETPLASDDGRIGPEQIVREPRLWRERTAGRRRAAVNAFGFGGTNAHLILEDATADERAGAEAPDVSLAAPEPLAIVGLGVQAGSAQDLAAWRRRLAEGRVDARPLPARRWAGLERRLGPPPRGAWIESLQLDALRYRLPPRELEQLNPQQLLMLSVADAALRDAGVAEGARVAVVVATEAELSVHRLRARWDGEARLTEALERDGVVLPPEARERLAGALRAACHAESEPGTFLGYIGNLLASRITALWDFPAPNFTVSAEENGGLQAIALADLLLRADEADAVLVGAVDLSGGPEAVWLRRLLAGGEAEPGLALAPDGGWWPGEGAAALVLQRAGAARAAGRRCYASIDALAEQPLDGDPAAAVEATARAALAAAGIGAEEVGLVEAFAGGIADEDAAELAGLAAVYGPGEAPCLLGSAKAQCGHTGAAAGLLAVARAALCLADRLLPGQPDWPGSRSLPPGGAGRLVVGGSARPWLRRKGPRRAAVQGLGLDGRSFHLLLSEDARPAAPRLGLAEAPPLPLPVFAGDLAGLLAGLDALEKDARGLAGIARERLLEAPPDGLALVLVARDRETLAREIEQARRTLPAAFAEGRDWQTPAGSCCAPRPLGRAAKVAYVYPGIGSVGPGLGSELFALAPEALAEIEAAFADPAAALSADLVYPAAFGKVGPAELEAADEALLSDGLAALKTTLIYAVGYARLLSARLGLEPDFACGHSMGELSMLVAGGAWGLSEDWLQAVVASESVTRRLCGPKQAVRDLWGLADDAALDWSSFVLPADPEAVRAALVGEPRVYLTHVNAPGETVIAGEEAACRRVAKRLGCDALRSTDAMAIHCPPVDGERTALAALLDRPRAAEPATRFLFSAARGRSAALPGDPQALAALLVEGMVRPVDFPAAVERLYAEGARYFLEVGAGATCSRWVAATLAGRPHLALPVNRRGAGDTASLTRLLAALIAQRAPVDAAGWAALLPEPPAPVRMPIRVVLGGASIAEALDDLPCLAPAPQPAATAAVPPPLPSAPASDRTAPGVAALAELAIGTARAHAAFLAGRRAALAEIAALAGLAPAAVPAAAVVFDEAAVAEFAEGSLAKVLGPDYAFADRLPRRVRLPAPPFLALSRVTAIDYRPGVLGPATISTEYDVPDPAWHGVEGEVPYLAMDAQGILLLLSCLGIDRRLGGTRGFRWLDARLTFLGDRPRAGQRIDYDIAIDRFVEHGDTLLFFSDYQGRVDGRPMLRIDDCCAGFFSAEELAEGQGLADGGRPPRPAPRERLASAREALTAEDLQALTRGAFAAVLGEAVPAGPALRLPPPAMLMLDRVTRMEANGGRHGRGLVVAEKDLDPEHWFIRAHFLDDRVFAGPCMIEGGLQILQLFALCCGLGRPDARLQPIAGVPLTVKFRGQIPGTRSLFTYRLEIVERGLEPLPYLVADVDLIHEGRVRGRLSGLSLQVVPEGASVRVAAEAIERALATETAG</sequence>
<dbReference type="InterPro" id="IPR001227">
    <property type="entry name" value="Ac_transferase_dom_sf"/>
</dbReference>
<reference evidence="3 4" key="1">
    <citation type="submission" date="2017-04" db="EMBL/GenBank/DDBJ databases">
        <authorList>
            <person name="Afonso C.L."/>
            <person name="Miller P.J."/>
            <person name="Scott M.A."/>
            <person name="Spackman E."/>
            <person name="Goraichik I."/>
            <person name="Dimitrov K.M."/>
            <person name="Suarez D.L."/>
            <person name="Swayne D.E."/>
        </authorList>
    </citation>
    <scope>NUCLEOTIDE SEQUENCE [LARGE SCALE GENOMIC DNA]</scope>
    <source>
        <strain evidence="3 4">USBA 355</strain>
    </source>
</reference>
<dbReference type="SMART" id="SM00827">
    <property type="entry name" value="PKS_AT"/>
    <property type="match status" value="1"/>
</dbReference>
<keyword evidence="1" id="KW-0456">Lyase</keyword>
<dbReference type="InterPro" id="IPR029069">
    <property type="entry name" value="HotDog_dom_sf"/>
</dbReference>
<dbReference type="InterPro" id="IPR052568">
    <property type="entry name" value="PKS-FAS_Synthase"/>
</dbReference>
<dbReference type="Gene3D" id="3.40.47.10">
    <property type="match status" value="2"/>
</dbReference>
<dbReference type="InterPro" id="IPR016035">
    <property type="entry name" value="Acyl_Trfase/lysoPLipase"/>
</dbReference>
<evidence type="ECO:0000313" key="4">
    <source>
        <dbReference type="Proteomes" id="UP000192917"/>
    </source>
</evidence>
<dbReference type="GO" id="GO:0016746">
    <property type="term" value="F:acyltransferase activity"/>
    <property type="evidence" value="ECO:0007669"/>
    <property type="project" value="InterPro"/>
</dbReference>
<dbReference type="Gene3D" id="3.10.129.10">
    <property type="entry name" value="Hotdog Thioesterase"/>
    <property type="match status" value="2"/>
</dbReference>
<keyword evidence="4" id="KW-1185">Reference proteome</keyword>
<dbReference type="PANTHER" id="PTHR43074">
    <property type="entry name" value="OMEGA-3 POLYUNSATURATED FATTY ACID SYNTHASE PFAB-RELATED"/>
    <property type="match status" value="1"/>
</dbReference>
<dbReference type="Pfam" id="PF07977">
    <property type="entry name" value="FabA"/>
    <property type="match status" value="1"/>
</dbReference>
<proteinExistence type="predicted"/>
<dbReference type="STRING" id="560819.SAMN05428998_103177"/>
<dbReference type="InterPro" id="IPR013114">
    <property type="entry name" value="FabA_FabZ"/>
</dbReference>
<dbReference type="Pfam" id="PF02801">
    <property type="entry name" value="Ketoacyl-synt_C"/>
    <property type="match status" value="2"/>
</dbReference>
<feature type="domain" description="Ketosynthase family 3 (KS3)" evidence="2">
    <location>
        <begin position="3"/>
        <end position="452"/>
    </location>
</feature>
<organism evidence="3 4">
    <name type="scientific">Tistlia consotensis USBA 355</name>
    <dbReference type="NCBI Taxonomy" id="560819"/>
    <lineage>
        <taxon>Bacteria</taxon>
        <taxon>Pseudomonadati</taxon>
        <taxon>Pseudomonadota</taxon>
        <taxon>Alphaproteobacteria</taxon>
        <taxon>Rhodospirillales</taxon>
        <taxon>Rhodovibrionaceae</taxon>
        <taxon>Tistlia</taxon>
    </lineage>
</organism>
<dbReference type="SUPFAM" id="SSF54637">
    <property type="entry name" value="Thioesterase/thiol ester dehydrase-isomerase"/>
    <property type="match status" value="2"/>
</dbReference>
<dbReference type="InterPro" id="IPR014031">
    <property type="entry name" value="Ketoacyl_synth_C"/>
</dbReference>